<dbReference type="Gene3D" id="3.40.50.850">
    <property type="entry name" value="Isochorismatase-like"/>
    <property type="match status" value="1"/>
</dbReference>
<feature type="domain" description="GST C-terminal" evidence="4">
    <location>
        <begin position="339"/>
        <end position="485"/>
    </location>
</feature>
<dbReference type="Pfam" id="PF13410">
    <property type="entry name" value="GST_C_2"/>
    <property type="match status" value="1"/>
</dbReference>
<dbReference type="SUPFAM" id="SSF52499">
    <property type="entry name" value="Isochorismatase-like hydrolases"/>
    <property type="match status" value="1"/>
</dbReference>
<dbReference type="SFLD" id="SFLDS00019">
    <property type="entry name" value="Glutathione_Transferase_(cytos"/>
    <property type="match status" value="1"/>
</dbReference>
<name>A0A9P9JR57_9HYPO</name>
<dbReference type="EMBL" id="JAGMUV010000001">
    <property type="protein sequence ID" value="KAH7175963.1"/>
    <property type="molecule type" value="Genomic_DNA"/>
</dbReference>
<dbReference type="SUPFAM" id="SSF52833">
    <property type="entry name" value="Thioredoxin-like"/>
    <property type="match status" value="1"/>
</dbReference>
<reference evidence="5" key="1">
    <citation type="journal article" date="2021" name="Nat. Commun.">
        <title>Genetic determinants of endophytism in the Arabidopsis root mycobiome.</title>
        <authorList>
            <person name="Mesny F."/>
            <person name="Miyauchi S."/>
            <person name="Thiergart T."/>
            <person name="Pickel B."/>
            <person name="Atanasova L."/>
            <person name="Karlsson M."/>
            <person name="Huettel B."/>
            <person name="Barry K.W."/>
            <person name="Haridas S."/>
            <person name="Chen C."/>
            <person name="Bauer D."/>
            <person name="Andreopoulos W."/>
            <person name="Pangilinan J."/>
            <person name="LaButti K."/>
            <person name="Riley R."/>
            <person name="Lipzen A."/>
            <person name="Clum A."/>
            <person name="Drula E."/>
            <person name="Henrissat B."/>
            <person name="Kohler A."/>
            <person name="Grigoriev I.V."/>
            <person name="Martin F.M."/>
            <person name="Hacquard S."/>
        </authorList>
    </citation>
    <scope>NUCLEOTIDE SEQUENCE</scope>
    <source>
        <strain evidence="5">MPI-CAGE-AT-0147</strain>
    </source>
</reference>
<accession>A0A9P9JR57</accession>
<dbReference type="InterPro" id="IPR036380">
    <property type="entry name" value="Isochorismatase-like_sf"/>
</dbReference>
<protein>
    <submittedName>
        <fullName evidence="5">Isochorismatase-like protein</fullName>
    </submittedName>
</protein>
<dbReference type="Proteomes" id="UP000738349">
    <property type="component" value="Unassembled WGS sequence"/>
</dbReference>
<gene>
    <name evidence="5" type="ORF">EDB81DRAFT_771558</name>
</gene>
<dbReference type="PANTHER" id="PTHR44051:SF8">
    <property type="entry name" value="GLUTATHIONE S-TRANSFERASE GSTA"/>
    <property type="match status" value="1"/>
</dbReference>
<dbReference type="Gene3D" id="1.20.1050.10">
    <property type="match status" value="1"/>
</dbReference>
<sequence length="512" mass="57367">MAPGLIIIDLQNDFVSPTGTLGERHIPLSKLLPRLRTLCAVSKSRSLPIVAIRSEYTPVQNVERPNPTKPVRSLSRPLGDKYRTAPLNDDHLSGTNQGTFCVPGSDGAGFPREVRQLVDEYCSTVITKGWYSAFTETSLHGWLQEHGVEHGPLFFAGVTANNCVLASLTDGFFHGYQVRAVSDCIASLNQKREKEAYKKITTYYGSVVSSSDAIVEVLGLSATRDIESQARDEPVIASPAQMPSEPRRTLYWVNGSVPSWRVMMILAYKRLPYTARRLHVMTNPKETRAAEFKALNPRCKTPVLIDEDGMVITESMAICQYLETHYPESGDGPLMPDPRGEKKKHTHVLEKFFESENAHYIFDSIEFLFKKDPSGAELEAAREAYENTLNELAFWEDHLAESAFISGHELSLADVAFYPSLAYMVHRGYAFENELPRREGDDAGDQGNESQGVGFPRLKEYYERVHALRCAHEACPIKWETPGKVNLFKQARELCIKAGCQGRDVDEKSKEV</sequence>
<dbReference type="InterPro" id="IPR004045">
    <property type="entry name" value="Glutathione_S-Trfase_N"/>
</dbReference>
<evidence type="ECO:0000256" key="2">
    <source>
        <dbReference type="ARBA" id="ARBA00007409"/>
    </source>
</evidence>
<proteinExistence type="inferred from homology"/>
<dbReference type="OrthoDB" id="167809at2759"/>
<organism evidence="5 6">
    <name type="scientific">Dactylonectria macrodidyma</name>
    <dbReference type="NCBI Taxonomy" id="307937"/>
    <lineage>
        <taxon>Eukaryota</taxon>
        <taxon>Fungi</taxon>
        <taxon>Dikarya</taxon>
        <taxon>Ascomycota</taxon>
        <taxon>Pezizomycotina</taxon>
        <taxon>Sordariomycetes</taxon>
        <taxon>Hypocreomycetidae</taxon>
        <taxon>Hypocreales</taxon>
        <taxon>Nectriaceae</taxon>
        <taxon>Dactylonectria</taxon>
    </lineage>
</organism>
<dbReference type="PROSITE" id="PS50404">
    <property type="entry name" value="GST_NTER"/>
    <property type="match status" value="1"/>
</dbReference>
<evidence type="ECO:0000313" key="5">
    <source>
        <dbReference type="EMBL" id="KAH7175963.1"/>
    </source>
</evidence>
<comment type="similarity">
    <text evidence="1">Belongs to the isochorismatase family.</text>
</comment>
<dbReference type="Pfam" id="PF13409">
    <property type="entry name" value="GST_N_2"/>
    <property type="match status" value="1"/>
</dbReference>
<dbReference type="CDD" id="cd00299">
    <property type="entry name" value="GST_C_family"/>
    <property type="match status" value="1"/>
</dbReference>
<dbReference type="AlphaFoldDB" id="A0A9P9JR57"/>
<evidence type="ECO:0000259" key="3">
    <source>
        <dbReference type="PROSITE" id="PS50404"/>
    </source>
</evidence>
<dbReference type="PROSITE" id="PS50405">
    <property type="entry name" value="GST_CTER"/>
    <property type="match status" value="1"/>
</dbReference>
<dbReference type="InterPro" id="IPR000868">
    <property type="entry name" value="Isochorismatase-like_dom"/>
</dbReference>
<dbReference type="SFLD" id="SFLDG00358">
    <property type="entry name" value="Main_(cytGST)"/>
    <property type="match status" value="1"/>
</dbReference>
<dbReference type="CDD" id="cd00431">
    <property type="entry name" value="cysteine_hydrolases"/>
    <property type="match status" value="1"/>
</dbReference>
<evidence type="ECO:0000259" key="4">
    <source>
        <dbReference type="PROSITE" id="PS50405"/>
    </source>
</evidence>
<keyword evidence="6" id="KW-1185">Reference proteome</keyword>
<dbReference type="Pfam" id="PF00857">
    <property type="entry name" value="Isochorismatase"/>
    <property type="match status" value="1"/>
</dbReference>
<dbReference type="CDD" id="cd00570">
    <property type="entry name" value="GST_N_family"/>
    <property type="match status" value="1"/>
</dbReference>
<dbReference type="InterPro" id="IPR040079">
    <property type="entry name" value="Glutathione_S-Trfase"/>
</dbReference>
<dbReference type="Gene3D" id="3.40.30.10">
    <property type="entry name" value="Glutaredoxin"/>
    <property type="match status" value="1"/>
</dbReference>
<dbReference type="SUPFAM" id="SSF47616">
    <property type="entry name" value="GST C-terminal domain-like"/>
    <property type="match status" value="1"/>
</dbReference>
<feature type="domain" description="GST N-terminal" evidence="3">
    <location>
        <begin position="246"/>
        <end position="330"/>
    </location>
</feature>
<dbReference type="InterPro" id="IPR036249">
    <property type="entry name" value="Thioredoxin-like_sf"/>
</dbReference>
<dbReference type="PANTHER" id="PTHR44051">
    <property type="entry name" value="GLUTATHIONE S-TRANSFERASE-RELATED"/>
    <property type="match status" value="1"/>
</dbReference>
<evidence type="ECO:0000313" key="6">
    <source>
        <dbReference type="Proteomes" id="UP000738349"/>
    </source>
</evidence>
<comment type="similarity">
    <text evidence="2">Belongs to the GST superfamily.</text>
</comment>
<dbReference type="InterPro" id="IPR036282">
    <property type="entry name" value="Glutathione-S-Trfase_C_sf"/>
</dbReference>
<dbReference type="InterPro" id="IPR010987">
    <property type="entry name" value="Glutathione-S-Trfase_C-like"/>
</dbReference>
<evidence type="ECO:0000256" key="1">
    <source>
        <dbReference type="ARBA" id="ARBA00006336"/>
    </source>
</evidence>
<comment type="caution">
    <text evidence="5">The sequence shown here is derived from an EMBL/GenBank/DDBJ whole genome shotgun (WGS) entry which is preliminary data.</text>
</comment>